<reference evidence="1" key="2">
    <citation type="submission" date="2020-11" db="EMBL/GenBank/DDBJ databases">
        <authorList>
            <person name="McCartney M.A."/>
            <person name="Auch B."/>
            <person name="Kono T."/>
            <person name="Mallez S."/>
            <person name="Becker A."/>
            <person name="Gohl D.M."/>
            <person name="Silverstein K.A.T."/>
            <person name="Koren S."/>
            <person name="Bechman K.B."/>
            <person name="Herman A."/>
            <person name="Abrahante J.E."/>
            <person name="Garbe J."/>
        </authorList>
    </citation>
    <scope>NUCLEOTIDE SEQUENCE</scope>
    <source>
        <strain evidence="1">Duluth1</strain>
        <tissue evidence="1">Whole animal</tissue>
    </source>
</reference>
<evidence type="ECO:0000313" key="2">
    <source>
        <dbReference type="Proteomes" id="UP000828390"/>
    </source>
</evidence>
<proteinExistence type="predicted"/>
<reference evidence="1" key="1">
    <citation type="journal article" date="2019" name="bioRxiv">
        <title>The Genome of the Zebra Mussel, Dreissena polymorpha: A Resource for Invasive Species Research.</title>
        <authorList>
            <person name="McCartney M.A."/>
            <person name="Auch B."/>
            <person name="Kono T."/>
            <person name="Mallez S."/>
            <person name="Zhang Y."/>
            <person name="Obille A."/>
            <person name="Becker A."/>
            <person name="Abrahante J.E."/>
            <person name="Garbe J."/>
            <person name="Badalamenti J.P."/>
            <person name="Herman A."/>
            <person name="Mangelson H."/>
            <person name="Liachko I."/>
            <person name="Sullivan S."/>
            <person name="Sone E.D."/>
            <person name="Koren S."/>
            <person name="Silverstein K.A.T."/>
            <person name="Beckman K.B."/>
            <person name="Gohl D.M."/>
        </authorList>
    </citation>
    <scope>NUCLEOTIDE SEQUENCE</scope>
    <source>
        <strain evidence="1">Duluth1</strain>
        <tissue evidence="1">Whole animal</tissue>
    </source>
</reference>
<name>A0A9D4QHJ6_DREPO</name>
<accession>A0A9D4QHJ6</accession>
<dbReference type="AlphaFoldDB" id="A0A9D4QHJ6"/>
<dbReference type="EMBL" id="JAIWYP010000004">
    <property type="protein sequence ID" value="KAH3832213.1"/>
    <property type="molecule type" value="Genomic_DNA"/>
</dbReference>
<dbReference type="Proteomes" id="UP000828390">
    <property type="component" value="Unassembled WGS sequence"/>
</dbReference>
<protein>
    <submittedName>
        <fullName evidence="1">Uncharacterized protein</fullName>
    </submittedName>
</protein>
<organism evidence="1 2">
    <name type="scientific">Dreissena polymorpha</name>
    <name type="common">Zebra mussel</name>
    <name type="synonym">Mytilus polymorpha</name>
    <dbReference type="NCBI Taxonomy" id="45954"/>
    <lineage>
        <taxon>Eukaryota</taxon>
        <taxon>Metazoa</taxon>
        <taxon>Spiralia</taxon>
        <taxon>Lophotrochozoa</taxon>
        <taxon>Mollusca</taxon>
        <taxon>Bivalvia</taxon>
        <taxon>Autobranchia</taxon>
        <taxon>Heteroconchia</taxon>
        <taxon>Euheterodonta</taxon>
        <taxon>Imparidentia</taxon>
        <taxon>Neoheterodontei</taxon>
        <taxon>Myida</taxon>
        <taxon>Dreissenoidea</taxon>
        <taxon>Dreissenidae</taxon>
        <taxon>Dreissena</taxon>
    </lineage>
</organism>
<gene>
    <name evidence="1" type="ORF">DPMN_105493</name>
</gene>
<sequence>MRDTWVQDSFGNYVPITSDNSPSISGLNYQCVDFEDSHSSLPENHQLVQDNPPIISTTVSMDSLHTSGVVDSEHESDADNDTDQYLAPIHQMYELMFQTHGEEYCSRPVEVSANSTISVTEQLVRTFDPNRVTKASSRLDTRLPIGVSVVGINQ</sequence>
<evidence type="ECO:0000313" key="1">
    <source>
        <dbReference type="EMBL" id="KAH3832213.1"/>
    </source>
</evidence>
<comment type="caution">
    <text evidence="1">The sequence shown here is derived from an EMBL/GenBank/DDBJ whole genome shotgun (WGS) entry which is preliminary data.</text>
</comment>
<keyword evidence="2" id="KW-1185">Reference proteome</keyword>